<feature type="compositionally biased region" description="Low complexity" evidence="11">
    <location>
        <begin position="7"/>
        <end position="22"/>
    </location>
</feature>
<evidence type="ECO:0000256" key="5">
    <source>
        <dbReference type="ARBA" id="ARBA00022741"/>
    </source>
</evidence>
<accession>A0A4U7KS97</accession>
<comment type="pathway">
    <text evidence="1">Cofactor biosynthesis; 7,8-dihydroneopterin triphosphate biosynthesis; 7,8-dihydroneopterin triphosphate from GTP: step 1/1.</text>
</comment>
<gene>
    <name evidence="13" type="ORF">EX895_004214</name>
</gene>
<dbReference type="GO" id="GO:0046656">
    <property type="term" value="P:folic acid biosynthetic process"/>
    <property type="evidence" value="ECO:0007669"/>
    <property type="project" value="UniProtKB-KW"/>
</dbReference>
<reference evidence="13 14" key="1">
    <citation type="submission" date="2019-05" db="EMBL/GenBank/DDBJ databases">
        <title>Sporisorium graminicola CBS 10092 draft sequencing and annotation.</title>
        <authorList>
            <person name="Solano-Gonzalez S."/>
            <person name="Caddick M.X."/>
            <person name="Darby A."/>
        </authorList>
    </citation>
    <scope>NUCLEOTIDE SEQUENCE [LARGE SCALE GENOMIC DNA]</scope>
    <source>
        <strain evidence="13 14">CBS 10092</strain>
    </source>
</reference>
<dbReference type="OrthoDB" id="4966at2759"/>
<evidence type="ECO:0000256" key="8">
    <source>
        <dbReference type="ARBA" id="ARBA00023134"/>
    </source>
</evidence>
<evidence type="ECO:0000256" key="10">
    <source>
        <dbReference type="ARBA" id="ARBA00055676"/>
    </source>
</evidence>
<dbReference type="GO" id="GO:0005737">
    <property type="term" value="C:cytoplasm"/>
    <property type="evidence" value="ECO:0007669"/>
    <property type="project" value="TreeGrafter"/>
</dbReference>
<dbReference type="NCBIfam" id="TIGR00063">
    <property type="entry name" value="folE"/>
    <property type="match status" value="1"/>
</dbReference>
<evidence type="ECO:0000256" key="4">
    <source>
        <dbReference type="ARBA" id="ARBA00017272"/>
    </source>
</evidence>
<dbReference type="UniPathway" id="UPA00848">
    <property type="reaction ID" value="UER00151"/>
</dbReference>
<sequence length="433" mass="45708">MKGSKDTQASQSQTQAPSSGSQFFDSFFASALQRANMSSSELQGLTDQLKTAAHPVAAVSNDIYAPDGNGLDCGRDPGDVPDPTETAASNSNSNSKSRQQSSALANGVSSLNLGAASPALPSSSSTSYVQASSSNMSPSASASASIMQHHHSNARAAATALLSRSSSAGPAAAAGTHGSASTKMSADLDLLATTRGGGLGTPTGERTYIGSSWAPSGTATPVMDNNGLGWPAKATLDRLHHTPAQAEANQARLANAIQTVLECIGEDPSRSGLAKTPERYAKALLWMTRGYEVRLSDVIANAIFDEEHDEMVIVKDIEIFSLCEHHMVPFTGKIHIGYIPNRLVIGLSKLARIAETFARRLQVQERLTKQVALALDEALRPQGVAVVVECEHLCMAMRGVQKPGATTVTSCMLGVFRDRQKTREEFLSLINKR</sequence>
<dbReference type="AlphaFoldDB" id="A0A4U7KS97"/>
<feature type="compositionally biased region" description="Low complexity" evidence="11">
    <location>
        <begin position="87"/>
        <end position="104"/>
    </location>
</feature>
<dbReference type="PANTHER" id="PTHR11109:SF7">
    <property type="entry name" value="GTP CYCLOHYDROLASE 1"/>
    <property type="match status" value="1"/>
</dbReference>
<dbReference type="CDD" id="cd00642">
    <property type="entry name" value="GTP_cyclohydro1"/>
    <property type="match status" value="1"/>
</dbReference>
<dbReference type="GO" id="GO:0046654">
    <property type="term" value="P:tetrahydrofolate biosynthetic process"/>
    <property type="evidence" value="ECO:0007669"/>
    <property type="project" value="InterPro"/>
</dbReference>
<dbReference type="InterPro" id="IPR043133">
    <property type="entry name" value="GTP-CH-I_C/QueF"/>
</dbReference>
<keyword evidence="6" id="KW-0378">Hydrolase</keyword>
<dbReference type="InterPro" id="IPR020602">
    <property type="entry name" value="GTP_CycHdrlase_I_dom"/>
</dbReference>
<evidence type="ECO:0000259" key="12">
    <source>
        <dbReference type="Pfam" id="PF01227"/>
    </source>
</evidence>
<evidence type="ECO:0000256" key="6">
    <source>
        <dbReference type="ARBA" id="ARBA00022801"/>
    </source>
</evidence>
<evidence type="ECO:0000256" key="11">
    <source>
        <dbReference type="SAM" id="MobiDB-lite"/>
    </source>
</evidence>
<dbReference type="Gene3D" id="3.30.1130.10">
    <property type="match status" value="1"/>
</dbReference>
<keyword evidence="5" id="KW-0547">Nucleotide-binding</keyword>
<dbReference type="Pfam" id="PF01227">
    <property type="entry name" value="GTP_cyclohydroI"/>
    <property type="match status" value="1"/>
</dbReference>
<feature type="domain" description="GTP cyclohydrolase I" evidence="12">
    <location>
        <begin position="254"/>
        <end position="430"/>
    </location>
</feature>
<proteinExistence type="inferred from homology"/>
<dbReference type="InterPro" id="IPR018234">
    <property type="entry name" value="GTP_CycHdrlase_I_CS"/>
</dbReference>
<organism evidence="13 14">
    <name type="scientific">Sporisorium graminicola</name>
    <dbReference type="NCBI Taxonomy" id="280036"/>
    <lineage>
        <taxon>Eukaryota</taxon>
        <taxon>Fungi</taxon>
        <taxon>Dikarya</taxon>
        <taxon>Basidiomycota</taxon>
        <taxon>Ustilaginomycotina</taxon>
        <taxon>Ustilaginomycetes</taxon>
        <taxon>Ustilaginales</taxon>
        <taxon>Ustilaginaceae</taxon>
        <taxon>Sporisorium</taxon>
    </lineage>
</organism>
<evidence type="ECO:0000256" key="2">
    <source>
        <dbReference type="ARBA" id="ARBA00008085"/>
    </source>
</evidence>
<feature type="region of interest" description="Disordered" evidence="11">
    <location>
        <begin position="1"/>
        <end position="22"/>
    </location>
</feature>
<dbReference type="InterPro" id="IPR043134">
    <property type="entry name" value="GTP-CH-I_N"/>
</dbReference>
<dbReference type="NCBIfam" id="NF006826">
    <property type="entry name" value="PRK09347.1-3"/>
    <property type="match status" value="1"/>
</dbReference>
<feature type="compositionally biased region" description="Low complexity" evidence="11">
    <location>
        <begin position="117"/>
        <end position="145"/>
    </location>
</feature>
<comment type="similarity">
    <text evidence="2">Belongs to the GTP cyclohydrolase I family.</text>
</comment>
<keyword evidence="7" id="KW-0289">Folate biosynthesis</keyword>
<dbReference type="Gene3D" id="1.10.286.10">
    <property type="match status" value="1"/>
</dbReference>
<keyword evidence="8" id="KW-0342">GTP-binding</keyword>
<keyword evidence="14" id="KW-1185">Reference proteome</keyword>
<dbReference type="EMBL" id="SRRM01000015">
    <property type="protein sequence ID" value="TKY86926.1"/>
    <property type="molecule type" value="Genomic_DNA"/>
</dbReference>
<comment type="function">
    <text evidence="10">GTP cyclohydrolase 1 is the first enzyme in the biosynthetic pathway leading to folic acid.</text>
</comment>
<feature type="region of interest" description="Disordered" evidence="11">
    <location>
        <begin position="67"/>
        <end position="104"/>
    </location>
</feature>
<dbReference type="FunFam" id="3.30.1130.10:FF:000012">
    <property type="entry name" value="GTP cyclohydrolase 1"/>
    <property type="match status" value="1"/>
</dbReference>
<dbReference type="InterPro" id="IPR001474">
    <property type="entry name" value="GTP_CycHdrlase_I"/>
</dbReference>
<dbReference type="PROSITE" id="PS00860">
    <property type="entry name" value="GTP_CYCLOHYDROL_1_2"/>
    <property type="match status" value="1"/>
</dbReference>
<comment type="caution">
    <text evidence="13">The sequence shown here is derived from an EMBL/GenBank/DDBJ whole genome shotgun (WGS) entry which is preliminary data.</text>
</comment>
<dbReference type="RefSeq" id="XP_029738911.1">
    <property type="nucleotide sequence ID" value="XM_029884810.1"/>
</dbReference>
<dbReference type="Proteomes" id="UP000306050">
    <property type="component" value="Chromosome SGRAM_23"/>
</dbReference>
<dbReference type="GO" id="GO:0008270">
    <property type="term" value="F:zinc ion binding"/>
    <property type="evidence" value="ECO:0007669"/>
    <property type="project" value="TreeGrafter"/>
</dbReference>
<protein>
    <recommendedName>
        <fullName evidence="4">GTP cyclohydrolase 1</fullName>
        <ecNumber evidence="3">3.5.4.16</ecNumber>
    </recommendedName>
    <alternativeName>
        <fullName evidence="9">GTP cyclohydrolase I</fullName>
    </alternativeName>
</protein>
<evidence type="ECO:0000313" key="14">
    <source>
        <dbReference type="Proteomes" id="UP000306050"/>
    </source>
</evidence>
<dbReference type="GeneID" id="40727109"/>
<feature type="region of interest" description="Disordered" evidence="11">
    <location>
        <begin position="117"/>
        <end position="162"/>
    </location>
</feature>
<evidence type="ECO:0000313" key="13">
    <source>
        <dbReference type="EMBL" id="TKY86926.1"/>
    </source>
</evidence>
<dbReference type="GO" id="GO:0006729">
    <property type="term" value="P:tetrahydrobiopterin biosynthetic process"/>
    <property type="evidence" value="ECO:0007669"/>
    <property type="project" value="TreeGrafter"/>
</dbReference>
<dbReference type="GO" id="GO:0003934">
    <property type="term" value="F:GTP cyclohydrolase I activity"/>
    <property type="evidence" value="ECO:0007669"/>
    <property type="project" value="UniProtKB-EC"/>
</dbReference>
<dbReference type="PANTHER" id="PTHR11109">
    <property type="entry name" value="GTP CYCLOHYDROLASE I"/>
    <property type="match status" value="1"/>
</dbReference>
<dbReference type="NCBIfam" id="NF006825">
    <property type="entry name" value="PRK09347.1-2"/>
    <property type="match status" value="1"/>
</dbReference>
<evidence type="ECO:0000256" key="7">
    <source>
        <dbReference type="ARBA" id="ARBA00022909"/>
    </source>
</evidence>
<evidence type="ECO:0000256" key="3">
    <source>
        <dbReference type="ARBA" id="ARBA00012715"/>
    </source>
</evidence>
<dbReference type="HAMAP" id="MF_00223">
    <property type="entry name" value="FolE"/>
    <property type="match status" value="1"/>
</dbReference>
<dbReference type="EC" id="3.5.4.16" evidence="3"/>
<evidence type="ECO:0000256" key="9">
    <source>
        <dbReference type="ARBA" id="ARBA00030854"/>
    </source>
</evidence>
<dbReference type="PROSITE" id="PS00859">
    <property type="entry name" value="GTP_CYCLOHYDROL_1_1"/>
    <property type="match status" value="1"/>
</dbReference>
<dbReference type="FunFam" id="1.10.286.10:FF:000003">
    <property type="entry name" value="GTP cyclohydrolase 1"/>
    <property type="match status" value="1"/>
</dbReference>
<dbReference type="SUPFAM" id="SSF55620">
    <property type="entry name" value="Tetrahydrobiopterin biosynthesis enzymes-like"/>
    <property type="match status" value="1"/>
</dbReference>
<dbReference type="GO" id="GO:0005525">
    <property type="term" value="F:GTP binding"/>
    <property type="evidence" value="ECO:0007669"/>
    <property type="project" value="UniProtKB-KW"/>
</dbReference>
<name>A0A4U7KS97_9BASI</name>
<evidence type="ECO:0000256" key="1">
    <source>
        <dbReference type="ARBA" id="ARBA00005080"/>
    </source>
</evidence>
<dbReference type="KEGG" id="sgra:EX895_004214"/>